<evidence type="ECO:0000259" key="1">
    <source>
        <dbReference type="Pfam" id="PF13302"/>
    </source>
</evidence>
<evidence type="ECO:0000313" key="2">
    <source>
        <dbReference type="EMBL" id="KAJ7782405.1"/>
    </source>
</evidence>
<dbReference type="Pfam" id="PF13302">
    <property type="entry name" value="Acetyltransf_3"/>
    <property type="match status" value="1"/>
</dbReference>
<dbReference type="GO" id="GO:0016747">
    <property type="term" value="F:acyltransferase activity, transferring groups other than amino-acyl groups"/>
    <property type="evidence" value="ECO:0007669"/>
    <property type="project" value="InterPro"/>
</dbReference>
<name>A0AAD7P078_9AGAR</name>
<evidence type="ECO:0000313" key="3">
    <source>
        <dbReference type="Proteomes" id="UP001215280"/>
    </source>
</evidence>
<dbReference type="AlphaFoldDB" id="A0AAD7P078"/>
<proteinExistence type="predicted"/>
<dbReference type="Proteomes" id="UP001215280">
    <property type="component" value="Unassembled WGS sequence"/>
</dbReference>
<dbReference type="EMBL" id="JARJLG010000003">
    <property type="protein sequence ID" value="KAJ7782405.1"/>
    <property type="molecule type" value="Genomic_DNA"/>
</dbReference>
<keyword evidence="3" id="KW-1185">Reference proteome</keyword>
<dbReference type="PANTHER" id="PTHR43328">
    <property type="entry name" value="ACETYLTRANSFERASE-RELATED"/>
    <property type="match status" value="1"/>
</dbReference>
<reference evidence="2" key="1">
    <citation type="submission" date="2023-03" db="EMBL/GenBank/DDBJ databases">
        <title>Massive genome expansion in bonnet fungi (Mycena s.s.) driven by repeated elements and novel gene families across ecological guilds.</title>
        <authorList>
            <consortium name="Lawrence Berkeley National Laboratory"/>
            <person name="Harder C.B."/>
            <person name="Miyauchi S."/>
            <person name="Viragh M."/>
            <person name="Kuo A."/>
            <person name="Thoen E."/>
            <person name="Andreopoulos B."/>
            <person name="Lu D."/>
            <person name="Skrede I."/>
            <person name="Drula E."/>
            <person name="Henrissat B."/>
            <person name="Morin E."/>
            <person name="Kohler A."/>
            <person name="Barry K."/>
            <person name="LaButti K."/>
            <person name="Morin E."/>
            <person name="Salamov A."/>
            <person name="Lipzen A."/>
            <person name="Mereny Z."/>
            <person name="Hegedus B."/>
            <person name="Baldrian P."/>
            <person name="Stursova M."/>
            <person name="Weitz H."/>
            <person name="Taylor A."/>
            <person name="Grigoriev I.V."/>
            <person name="Nagy L.G."/>
            <person name="Martin F."/>
            <person name="Kauserud H."/>
        </authorList>
    </citation>
    <scope>NUCLEOTIDE SEQUENCE</scope>
    <source>
        <strain evidence="2">CBHHK188m</strain>
    </source>
</reference>
<gene>
    <name evidence="2" type="ORF">DFH07DRAFT_909242</name>
</gene>
<dbReference type="InterPro" id="IPR016181">
    <property type="entry name" value="Acyl_CoA_acyltransferase"/>
</dbReference>
<comment type="caution">
    <text evidence="2">The sequence shown here is derived from an EMBL/GenBank/DDBJ whole genome shotgun (WGS) entry which is preliminary data.</text>
</comment>
<feature type="domain" description="N-acetyltransferase" evidence="1">
    <location>
        <begin position="29"/>
        <end position="209"/>
    </location>
</feature>
<dbReference type="Gene3D" id="3.40.630.30">
    <property type="match status" value="1"/>
</dbReference>
<accession>A0AAD7P078</accession>
<sequence>MSSLQFSPLEINPQTGEPFLRLPTPHDNIILTPPRTSDAVAIVDIMNDPDVYPWLGRPKMPYLFEDAQNLVQELMQASEKVIKVLGEATAPQFVEDCPVRSIREVKGDGTDVYLGNITFKRCSWWEVQGAQREQLIEQNTIRPAGDPNIIWQVSDFLASSHHRRGIMTVVLATILDKWVVPRMRVHHMHVSVFTGNNGSVRVFEKTGFVLVDTLEDCIEIRGEKRGLHVLDWEYGGNSA</sequence>
<protein>
    <submittedName>
        <fullName evidence="2">Acyl-CoA N-acyltransferase</fullName>
    </submittedName>
</protein>
<dbReference type="SUPFAM" id="SSF55729">
    <property type="entry name" value="Acyl-CoA N-acyltransferases (Nat)"/>
    <property type="match status" value="1"/>
</dbReference>
<dbReference type="PANTHER" id="PTHR43328:SF1">
    <property type="entry name" value="N-ACETYLTRANSFERASE DOMAIN-CONTAINING PROTEIN"/>
    <property type="match status" value="1"/>
</dbReference>
<dbReference type="InterPro" id="IPR000182">
    <property type="entry name" value="GNAT_dom"/>
</dbReference>
<organism evidence="2 3">
    <name type="scientific">Mycena maculata</name>
    <dbReference type="NCBI Taxonomy" id="230809"/>
    <lineage>
        <taxon>Eukaryota</taxon>
        <taxon>Fungi</taxon>
        <taxon>Dikarya</taxon>
        <taxon>Basidiomycota</taxon>
        <taxon>Agaricomycotina</taxon>
        <taxon>Agaricomycetes</taxon>
        <taxon>Agaricomycetidae</taxon>
        <taxon>Agaricales</taxon>
        <taxon>Marasmiineae</taxon>
        <taxon>Mycenaceae</taxon>
        <taxon>Mycena</taxon>
    </lineage>
</organism>